<sequence length="85" mass="9078">MSKPSHSAELSSETPSLAIVERVAALDGTDPLSLPPLYDAVDPEALDSLFQSSRTDGPWTTGAVQFTYYGYDVRVDADGEIAVES</sequence>
<comment type="caution">
    <text evidence="2">The sequence shown here is derived from an EMBL/GenBank/DDBJ whole genome shotgun (WGS) entry which is preliminary data.</text>
</comment>
<reference evidence="2" key="1">
    <citation type="submission" date="2020-06" db="EMBL/GenBank/DDBJ databases">
        <title>Haloterrigena sp. nov., an extremely halophilic archaeon isolated from a saline sediment.</title>
        <authorList>
            <person name="Liu B.-B."/>
        </authorList>
    </citation>
    <scope>NUCLEOTIDE SEQUENCE</scope>
    <source>
        <strain evidence="2">SYSU A121-1</strain>
    </source>
</reference>
<name>A0A8J8KF88_9EURY</name>
<organism evidence="2 3">
    <name type="scientific">Haloterrigena gelatinilytica</name>
    <dbReference type="NCBI Taxonomy" id="2741724"/>
    <lineage>
        <taxon>Archaea</taxon>
        <taxon>Methanobacteriati</taxon>
        <taxon>Methanobacteriota</taxon>
        <taxon>Stenosarchaea group</taxon>
        <taxon>Halobacteria</taxon>
        <taxon>Halobacteriales</taxon>
        <taxon>Natrialbaceae</taxon>
        <taxon>Haloterrigena</taxon>
    </lineage>
</organism>
<dbReference type="Pfam" id="PF18545">
    <property type="entry name" value="HalOD1"/>
    <property type="match status" value="1"/>
</dbReference>
<dbReference type="InterPro" id="IPR040624">
    <property type="entry name" value="HalOD1"/>
</dbReference>
<evidence type="ECO:0000259" key="1">
    <source>
        <dbReference type="Pfam" id="PF18545"/>
    </source>
</evidence>
<proteinExistence type="predicted"/>
<evidence type="ECO:0000313" key="2">
    <source>
        <dbReference type="EMBL" id="NUB90792.1"/>
    </source>
</evidence>
<evidence type="ECO:0000313" key="3">
    <source>
        <dbReference type="Proteomes" id="UP000728647"/>
    </source>
</evidence>
<protein>
    <recommendedName>
        <fullName evidence="1">Halobacterial output domain-containing protein</fullName>
    </recommendedName>
</protein>
<dbReference type="AlphaFoldDB" id="A0A8J8KF88"/>
<dbReference type="RefSeq" id="WP_174701622.1">
    <property type="nucleotide sequence ID" value="NZ_JABURA010000001.1"/>
</dbReference>
<dbReference type="EMBL" id="JABURA010000001">
    <property type="protein sequence ID" value="NUB90792.1"/>
    <property type="molecule type" value="Genomic_DNA"/>
</dbReference>
<dbReference type="Proteomes" id="UP000728647">
    <property type="component" value="Unassembled WGS sequence"/>
</dbReference>
<dbReference type="OrthoDB" id="271604at2157"/>
<accession>A0A8J8KF88</accession>
<feature type="domain" description="Halobacterial output" evidence="1">
    <location>
        <begin position="12"/>
        <end position="84"/>
    </location>
</feature>
<gene>
    <name evidence="2" type="ORF">HT576_07130</name>
</gene>